<evidence type="ECO:0000313" key="4">
    <source>
        <dbReference type="Proteomes" id="UP000502504"/>
    </source>
</evidence>
<sequence length="124" mass="13346">MPDARSRAQLTAAEADVLRIVCDARRPVFVTVHSNGRRRYSYWRPLDAGSGRGGCYVALPTEECDRLHAAGRIVLGEPVTDPAKTTYRVSAARPPAAPLRLPMAAVPAPAPVRALRARGRGYAA</sequence>
<reference evidence="2 4" key="2">
    <citation type="submission" date="2020-03" db="EMBL/GenBank/DDBJ databases">
        <title>Is there a link between lipid content and antibiotic production in Streptomyces?</title>
        <authorList>
            <person name="David M."/>
            <person name="Lejeune C."/>
            <person name="Abreu S."/>
            <person name="Thibessard A."/>
            <person name="Leblond P."/>
            <person name="Chaminade P."/>
            <person name="Virolle M.-J."/>
        </authorList>
    </citation>
    <scope>NUCLEOTIDE SEQUENCE [LARGE SCALE GENOMIC DNA]</scope>
    <source>
        <strain evidence="2 4">DSM 41481</strain>
    </source>
</reference>
<organism evidence="2 4">
    <name type="scientific">Streptomyces antibioticus</name>
    <dbReference type="NCBI Taxonomy" id="1890"/>
    <lineage>
        <taxon>Bacteria</taxon>
        <taxon>Bacillati</taxon>
        <taxon>Actinomycetota</taxon>
        <taxon>Actinomycetes</taxon>
        <taxon>Kitasatosporales</taxon>
        <taxon>Streptomycetaceae</taxon>
        <taxon>Streptomyces</taxon>
    </lineage>
</organism>
<keyword evidence="3" id="KW-1185">Reference proteome</keyword>
<dbReference type="EMBL" id="LHQL01000001">
    <property type="protein sequence ID" value="OOQ54899.1"/>
    <property type="molecule type" value="Genomic_DNA"/>
</dbReference>
<evidence type="ECO:0000313" key="1">
    <source>
        <dbReference type="EMBL" id="OOQ54899.1"/>
    </source>
</evidence>
<gene>
    <name evidence="1" type="ORF">AFM16_02420</name>
    <name evidence="2" type="ORF">HCX60_02605</name>
</gene>
<dbReference type="Proteomes" id="UP000502504">
    <property type="component" value="Chromosome"/>
</dbReference>
<name>A0AAE6Y397_STRAT</name>
<evidence type="ECO:0000313" key="2">
    <source>
        <dbReference type="EMBL" id="QIT42543.1"/>
    </source>
</evidence>
<evidence type="ECO:0000313" key="3">
    <source>
        <dbReference type="Proteomes" id="UP000190306"/>
    </source>
</evidence>
<accession>A0AAE6Y397</accession>
<dbReference type="RefSeq" id="WP_030781171.1">
    <property type="nucleotide sequence ID" value="NZ_CM007717.1"/>
</dbReference>
<dbReference type="AlphaFoldDB" id="A0AAE6Y397"/>
<protein>
    <recommendedName>
        <fullName evidence="5">Cell envelope biogenesis protein OmpA</fullName>
    </recommendedName>
</protein>
<proteinExistence type="predicted"/>
<dbReference type="EMBL" id="CP050692">
    <property type="protein sequence ID" value="QIT42543.1"/>
    <property type="molecule type" value="Genomic_DNA"/>
</dbReference>
<evidence type="ECO:0008006" key="5">
    <source>
        <dbReference type="Google" id="ProtNLM"/>
    </source>
</evidence>
<reference evidence="1 3" key="1">
    <citation type="submission" date="2015-07" db="EMBL/GenBank/DDBJ databases">
        <title>Draft Genome Sequence of Streptomyces antibioticus, IMRU 3720 reveals insights in the evolution of actinomycin biosynthetic gene clusters in Streptomyces.</title>
        <authorList>
            <person name="Crnovcic I."/>
            <person name="Ruckert C."/>
            <person name="Kalinowksi J."/>
            <person name="Keller U."/>
        </authorList>
    </citation>
    <scope>NUCLEOTIDE SEQUENCE [LARGE SCALE GENOMIC DNA]</scope>
    <source>
        <strain evidence="1 3">DSM 41481</strain>
    </source>
</reference>
<dbReference type="Proteomes" id="UP000190306">
    <property type="component" value="Chromosome"/>
</dbReference>